<keyword evidence="2" id="KW-0238">DNA-binding</keyword>
<dbReference type="SUPFAM" id="SSF46955">
    <property type="entry name" value="Putative DNA-binding domain"/>
    <property type="match status" value="1"/>
</dbReference>
<gene>
    <name evidence="2" type="ordered locus">Nwi_0271</name>
</gene>
<dbReference type="Proteomes" id="UP000002531">
    <property type="component" value="Chromosome"/>
</dbReference>
<name>Q3SW03_NITWN</name>
<reference evidence="2 3" key="1">
    <citation type="journal article" date="2006" name="Appl. Environ. Microbiol.">
        <title>Genome sequence of the chemolithoautotrophic nitrite-oxidizing bacterium Nitrobacter winogradskyi Nb-255.</title>
        <authorList>
            <person name="Starkenburg S.R."/>
            <person name="Chain P.S."/>
            <person name="Sayavedra-Soto L.A."/>
            <person name="Hauser L."/>
            <person name="Land M.L."/>
            <person name="Larimer F.W."/>
            <person name="Malfatti S.A."/>
            <person name="Klotz M.G."/>
            <person name="Bottomley P.J."/>
            <person name="Arp D.J."/>
            <person name="Hickey W.J."/>
        </authorList>
    </citation>
    <scope>NUCLEOTIDE SEQUENCE [LARGE SCALE GENOMIC DNA]</scope>
    <source>
        <strain evidence="3">ATCC 25391 / DSM 10237 / CIP 104748 / NCIMB 11846 / Nb-255</strain>
    </source>
</reference>
<proteinExistence type="predicted"/>
<dbReference type="eggNOG" id="COG3311">
    <property type="taxonomic scope" value="Bacteria"/>
</dbReference>
<dbReference type="InterPro" id="IPR010093">
    <property type="entry name" value="SinI_DNA-bd"/>
</dbReference>
<dbReference type="STRING" id="323098.Nwi_0271"/>
<dbReference type="NCBIfam" id="TIGR01764">
    <property type="entry name" value="excise"/>
    <property type="match status" value="1"/>
</dbReference>
<organism evidence="2 3">
    <name type="scientific">Nitrobacter winogradskyi (strain ATCC 25391 / DSM 10237 / CIP 104748 / NCIMB 11846 / Nb-255)</name>
    <dbReference type="NCBI Taxonomy" id="323098"/>
    <lineage>
        <taxon>Bacteria</taxon>
        <taxon>Pseudomonadati</taxon>
        <taxon>Pseudomonadota</taxon>
        <taxon>Alphaproteobacteria</taxon>
        <taxon>Hyphomicrobiales</taxon>
        <taxon>Nitrobacteraceae</taxon>
        <taxon>Nitrobacter</taxon>
    </lineage>
</organism>
<keyword evidence="3" id="KW-1185">Reference proteome</keyword>
<dbReference type="Pfam" id="PF12728">
    <property type="entry name" value="HTH_17"/>
    <property type="match status" value="1"/>
</dbReference>
<protein>
    <submittedName>
        <fullName evidence="2">Excisionase/Xis, DNA-binding protein</fullName>
    </submittedName>
</protein>
<dbReference type="EMBL" id="CP000115">
    <property type="protein sequence ID" value="ABA03538.1"/>
    <property type="molecule type" value="Genomic_DNA"/>
</dbReference>
<evidence type="ECO:0000313" key="3">
    <source>
        <dbReference type="Proteomes" id="UP000002531"/>
    </source>
</evidence>
<dbReference type="InterPro" id="IPR041657">
    <property type="entry name" value="HTH_17"/>
</dbReference>
<accession>Q3SW03</accession>
<dbReference type="InterPro" id="IPR009061">
    <property type="entry name" value="DNA-bd_dom_put_sf"/>
</dbReference>
<feature type="domain" description="Helix-turn-helix" evidence="1">
    <location>
        <begin position="80"/>
        <end position="128"/>
    </location>
</feature>
<sequence length="139" mass="15718">MWRACGKRDSRVEVAASRSQIDLWKSGDPSWPLATLRRLHKGSQGGRRLPALEFFSRIFADLPYNSPDSTCGERMADEILTIREVAELLKINEKTAYKLAAAGKLPGFKVGGSWRFERQEIANWIRRKVEEQQGGNQGV</sequence>
<dbReference type="KEGG" id="nwi:Nwi_0271"/>
<dbReference type="HOGENOM" id="CLU_1843019_0_0_5"/>
<dbReference type="GO" id="GO:0003677">
    <property type="term" value="F:DNA binding"/>
    <property type="evidence" value="ECO:0007669"/>
    <property type="project" value="UniProtKB-KW"/>
</dbReference>
<evidence type="ECO:0000259" key="1">
    <source>
        <dbReference type="Pfam" id="PF12728"/>
    </source>
</evidence>
<dbReference type="AlphaFoldDB" id="Q3SW03"/>
<evidence type="ECO:0000313" key="2">
    <source>
        <dbReference type="EMBL" id="ABA03538.1"/>
    </source>
</evidence>